<comment type="function">
    <text evidence="9">Component of the Mediator complex, a coactivator involved in the regulated transcription of nearly all RNA polymerase II-dependent genes. Mediator functions as a bridge to convey information from gene-specific regulatory proteins to the basal RNA polymerase II transcription machinery. Mediator is recruited to promoters by direct interactions with regulatory proteins and serves as a scaffold for the assembly of a functional preinitiation complex with RNA polymerase II and the general transcription factors.</text>
</comment>
<keyword evidence="5 9" id="KW-0010">Activator</keyword>
<reference evidence="13 14" key="1">
    <citation type="submission" date="2017-04" db="EMBL/GenBank/DDBJ databases">
        <title>Draft genome of the yeast Clavispora lusitaniae type strain CBS 6936.</title>
        <authorList>
            <person name="Durrens P."/>
            <person name="Klopp C."/>
            <person name="Biteau N."/>
            <person name="Fitton-Ouhabi V."/>
            <person name="Dementhon K."/>
            <person name="Accoceberry I."/>
            <person name="Sherman D.J."/>
            <person name="Noel T."/>
        </authorList>
    </citation>
    <scope>NUCLEOTIDE SEQUENCE [LARGE SCALE GENOMIC DNA]</scope>
    <source>
        <strain evidence="13 14">CBS 6936</strain>
    </source>
</reference>
<dbReference type="GO" id="GO:0016592">
    <property type="term" value="C:mediator complex"/>
    <property type="evidence" value="ECO:0007669"/>
    <property type="project" value="InterPro"/>
</dbReference>
<evidence type="ECO:0000256" key="1">
    <source>
        <dbReference type="ARBA" id="ARBA00004123"/>
    </source>
</evidence>
<dbReference type="AlphaFoldDB" id="A0AA91PWJ0"/>
<evidence type="ECO:0000259" key="11">
    <source>
        <dbReference type="Pfam" id="PF11635"/>
    </source>
</evidence>
<dbReference type="InterPro" id="IPR048338">
    <property type="entry name" value="Mediator_Med16"/>
</dbReference>
<evidence type="ECO:0000256" key="6">
    <source>
        <dbReference type="ARBA" id="ARBA00023163"/>
    </source>
</evidence>
<proteinExistence type="inferred from homology"/>
<evidence type="ECO:0000313" key="13">
    <source>
        <dbReference type="EMBL" id="OVF06779.1"/>
    </source>
</evidence>
<keyword evidence="7 9" id="KW-0539">Nucleus</keyword>
<accession>A0AA91PWJ0</accession>
<keyword evidence="4 9" id="KW-0805">Transcription regulation</keyword>
<feature type="region of interest" description="Disordered" evidence="10">
    <location>
        <begin position="135"/>
        <end position="165"/>
    </location>
</feature>
<sequence length="1015" mass="109580">MSAGAVSWSKNGFVCYASRGPAHNLALTYLENTNGRRWQLASSQRLCVKPSDDSAMPSVELVSWSNLSTDLAVFDENGHFYVLLAGVGLLSEENGGNSSNGAATNTAAANGGAANGEKGNGVKGAAGANGAVAANGPHSNGSTKAAAAGGAAANKPGDAAAKATDTPSYELTSYNHTEMIFRDRTPGRCVAFRWLGVDKAQMRPKAAARSAAGEYSYDVGQHGPTHPAHPIASKQACVALRQNGLFTLYYQGEHKVEYHKLSVSLGAGVHFSHASIGFCDRRIVVAAYDALTRRVSVFVLAVDWGYLVESAARQRSDPHHHTPLNMQTSPRLSCTLVQEIRVPAGAMGGDTEHGQSGQELKRNHDAGNENQIGQSEAQFLQNTTTTDNGPNMTTSASDAEIVSSEIKSIDIIGPDVLVTYHAVNSSAATSSAIHRYRLRHIDPLHSLGPELNGIFSDSKMQFPELVLFDVLRVPGKINQITPCLDDSLVLFFRSDGAVYMLREWNAPLVRIDVGAQLSPFEPPASVASALDCGYRVPCVTGSVALSPNMAALVHLPPGADTVSFSLFQPAPNSEAIPTETTAVAIAHAHAHACYTNSCSDDVVALATAEVLRGTHNDDLIERTVVEAHKSISFHLNSYSKESVDKLLSNPALQKLLSLQLALGELHSSNSTIRDVAWIVLNLRSTSFAIMFSLSSIYRQISRKKPANDSLEDSTVRAESIVSLVGSVKWLIDLIVYLNQELLQISLSKDNPDNSSVTVHNSVTLPLIMSKVPRLFLMYAISSIAKTHEILKKIHKDLTEANKLFTPMQEALMRFFGTCGSSPLNLNVFENFLRDCDTSTSKDLAARAAAENISPLQLEHQLFCIGKIPSPLISVAITMIDHHYAIISRDSKLSELFFYNTDWIDAGVGRSNRVSTESSPNEQFMPTQVRLQYSENEVVDALRKIIIRAPSTLRSGGVSTMGLGYVSNNKIRKCTRCRAVSLIADPLVFGTPKTISLWTMVFQRTCICGSAWVNCL</sequence>
<dbReference type="GO" id="GO:0045893">
    <property type="term" value="P:positive regulation of DNA-templated transcription"/>
    <property type="evidence" value="ECO:0007669"/>
    <property type="project" value="TreeGrafter"/>
</dbReference>
<dbReference type="Pfam" id="PF11635">
    <property type="entry name" value="Med16_N"/>
    <property type="match status" value="1"/>
</dbReference>
<evidence type="ECO:0000256" key="3">
    <source>
        <dbReference type="ARBA" id="ARBA00019614"/>
    </source>
</evidence>
<evidence type="ECO:0000313" key="14">
    <source>
        <dbReference type="Proteomes" id="UP000195602"/>
    </source>
</evidence>
<dbReference type="InterPro" id="IPR048339">
    <property type="entry name" value="Mediator_Med16_C"/>
</dbReference>
<dbReference type="EMBL" id="LYUB02000018">
    <property type="protein sequence ID" value="OVF06779.1"/>
    <property type="molecule type" value="Genomic_DNA"/>
</dbReference>
<feature type="region of interest" description="Disordered" evidence="10">
    <location>
        <begin position="346"/>
        <end position="368"/>
    </location>
</feature>
<feature type="compositionally biased region" description="Low complexity" evidence="10">
    <location>
        <begin position="144"/>
        <end position="163"/>
    </location>
</feature>
<evidence type="ECO:0000256" key="9">
    <source>
        <dbReference type="RuleBase" id="RU364149"/>
    </source>
</evidence>
<comment type="caution">
    <text evidence="13">The sequence shown here is derived from an EMBL/GenBank/DDBJ whole genome shotgun (WGS) entry which is preliminary data.</text>
</comment>
<evidence type="ECO:0000256" key="2">
    <source>
        <dbReference type="ARBA" id="ARBA00006543"/>
    </source>
</evidence>
<evidence type="ECO:0000256" key="10">
    <source>
        <dbReference type="SAM" id="MobiDB-lite"/>
    </source>
</evidence>
<dbReference type="Proteomes" id="UP000195602">
    <property type="component" value="Unassembled WGS sequence"/>
</dbReference>
<evidence type="ECO:0000256" key="7">
    <source>
        <dbReference type="ARBA" id="ARBA00023242"/>
    </source>
</evidence>
<dbReference type="Pfam" id="PF20719">
    <property type="entry name" value="Med16_C"/>
    <property type="match status" value="1"/>
</dbReference>
<evidence type="ECO:0000256" key="5">
    <source>
        <dbReference type="ARBA" id="ARBA00023159"/>
    </source>
</evidence>
<evidence type="ECO:0000256" key="4">
    <source>
        <dbReference type="ARBA" id="ARBA00023015"/>
    </source>
</evidence>
<dbReference type="InterPro" id="IPR021665">
    <property type="entry name" value="Mediator_Med16_N"/>
</dbReference>
<comment type="similarity">
    <text evidence="2 9">Belongs to the Mediator complex subunit 16 family.</text>
</comment>
<keyword evidence="6 9" id="KW-0804">Transcription</keyword>
<gene>
    <name evidence="9" type="primary">MED16</name>
    <name evidence="13" type="ORF">A9F13_18g00946</name>
</gene>
<organism evidence="13 14">
    <name type="scientific">Clavispora lusitaniae</name>
    <name type="common">Candida lusitaniae</name>
    <dbReference type="NCBI Taxonomy" id="36911"/>
    <lineage>
        <taxon>Eukaryota</taxon>
        <taxon>Fungi</taxon>
        <taxon>Dikarya</taxon>
        <taxon>Ascomycota</taxon>
        <taxon>Saccharomycotina</taxon>
        <taxon>Pichiomycetes</taxon>
        <taxon>Metschnikowiaceae</taxon>
        <taxon>Clavispora</taxon>
    </lineage>
</organism>
<dbReference type="KEGG" id="clus:A9F13_18g00946"/>
<evidence type="ECO:0000256" key="8">
    <source>
        <dbReference type="ARBA" id="ARBA00032015"/>
    </source>
</evidence>
<evidence type="ECO:0000259" key="12">
    <source>
        <dbReference type="Pfam" id="PF20719"/>
    </source>
</evidence>
<comment type="subcellular location">
    <subcellularLocation>
        <location evidence="1 9">Nucleus</location>
    </subcellularLocation>
</comment>
<feature type="domain" description="Mediator complex subunit Med16 N-terminal" evidence="11">
    <location>
        <begin position="189"/>
        <end position="537"/>
    </location>
</feature>
<protein>
    <recommendedName>
        <fullName evidence="3 9">Mediator of RNA polymerase II transcription subunit 16</fullName>
    </recommendedName>
    <alternativeName>
        <fullName evidence="8 9">Mediator complex subunit 16</fullName>
    </alternativeName>
</protein>
<dbReference type="PANTHER" id="PTHR13224">
    <property type="entry name" value="THYROID HORMONE RECEPTOR-ASSOCIATED PROTEIN-RELATED"/>
    <property type="match status" value="1"/>
</dbReference>
<feature type="domain" description="Mediator complex subunit 16 C-terminal" evidence="12">
    <location>
        <begin position="882"/>
        <end position="1013"/>
    </location>
</feature>
<name>A0AA91PWJ0_CLALS</name>
<dbReference type="PANTHER" id="PTHR13224:SF6">
    <property type="entry name" value="MEDIATOR OF RNA POLYMERASE II TRANSCRIPTION SUBUNIT 16"/>
    <property type="match status" value="1"/>
</dbReference>
<comment type="subunit">
    <text evidence="9">Component of the Mediator complex.</text>
</comment>